<evidence type="ECO:0000313" key="1">
    <source>
        <dbReference type="EMBL" id="CAG8605186.1"/>
    </source>
</evidence>
<feature type="non-terminal residue" evidence="1">
    <location>
        <position position="231"/>
    </location>
</feature>
<evidence type="ECO:0000313" key="2">
    <source>
        <dbReference type="Proteomes" id="UP000789860"/>
    </source>
</evidence>
<dbReference type="EMBL" id="CAJVPM010015052">
    <property type="protein sequence ID" value="CAG8605186.1"/>
    <property type="molecule type" value="Genomic_DNA"/>
</dbReference>
<feature type="non-terminal residue" evidence="1">
    <location>
        <position position="1"/>
    </location>
</feature>
<gene>
    <name evidence="1" type="ORF">SCALOS_LOCUS7071</name>
</gene>
<proteinExistence type="predicted"/>
<name>A0ACA9MSZ8_9GLOM</name>
<keyword evidence="2" id="KW-1185">Reference proteome</keyword>
<comment type="caution">
    <text evidence="1">The sequence shown here is derived from an EMBL/GenBank/DDBJ whole genome shotgun (WGS) entry which is preliminary data.</text>
</comment>
<dbReference type="Proteomes" id="UP000789860">
    <property type="component" value="Unassembled WGS sequence"/>
</dbReference>
<protein>
    <submittedName>
        <fullName evidence="1">9690_t:CDS:1</fullName>
    </submittedName>
</protein>
<sequence>AISDESSDSEPSYIQLDNDTMNNDLGFLQRQPDISSSTTIMGSSQQQLNNGSSFITRNKDNSALADITNIAPHEYLRNAARRDLQLYTEAMMNQMLKKRKMVDYHIGDLMHINVPKIDRYSTDRPTLPCKIINIVDNKYQVACKFGIINVCYTSGKLEPLGTIAYLDLDEIPSNKLSVREASRLQNAGLLSNTIGVNASEQEEVVQANVIVENHVQIRTSLANELFYKYRN</sequence>
<organism evidence="1 2">
    <name type="scientific">Scutellospora calospora</name>
    <dbReference type="NCBI Taxonomy" id="85575"/>
    <lineage>
        <taxon>Eukaryota</taxon>
        <taxon>Fungi</taxon>
        <taxon>Fungi incertae sedis</taxon>
        <taxon>Mucoromycota</taxon>
        <taxon>Glomeromycotina</taxon>
        <taxon>Glomeromycetes</taxon>
        <taxon>Diversisporales</taxon>
        <taxon>Gigasporaceae</taxon>
        <taxon>Scutellospora</taxon>
    </lineage>
</organism>
<reference evidence="1" key="1">
    <citation type="submission" date="2021-06" db="EMBL/GenBank/DDBJ databases">
        <authorList>
            <person name="Kallberg Y."/>
            <person name="Tangrot J."/>
            <person name="Rosling A."/>
        </authorList>
    </citation>
    <scope>NUCLEOTIDE SEQUENCE</scope>
    <source>
        <strain evidence="1">AU212A</strain>
    </source>
</reference>
<accession>A0ACA9MSZ8</accession>